<name>A0A6L5YQE5_9FIRM</name>
<dbReference type="InterPro" id="IPR003029">
    <property type="entry name" value="S1_domain"/>
</dbReference>
<evidence type="ECO:0000256" key="2">
    <source>
        <dbReference type="ARBA" id="ARBA00022723"/>
    </source>
</evidence>
<dbReference type="SMART" id="SM00316">
    <property type="entry name" value="S1"/>
    <property type="match status" value="1"/>
</dbReference>
<dbReference type="PANTHER" id="PTHR30001">
    <property type="entry name" value="RIBONUCLEASE"/>
    <property type="match status" value="1"/>
</dbReference>
<protein>
    <submittedName>
        <fullName evidence="7">Ribonuclease E/G</fullName>
    </submittedName>
</protein>
<dbReference type="GO" id="GO:0003723">
    <property type="term" value="F:RNA binding"/>
    <property type="evidence" value="ECO:0007669"/>
    <property type="project" value="UniProtKB-KW"/>
</dbReference>
<dbReference type="Gene3D" id="2.40.50.140">
    <property type="entry name" value="Nucleic acid-binding proteins"/>
    <property type="match status" value="1"/>
</dbReference>
<comment type="caution">
    <text evidence="7">The sequence shown here is derived from an EMBL/GenBank/DDBJ whole genome shotgun (WGS) entry which is preliminary data.</text>
</comment>
<evidence type="ECO:0000256" key="1">
    <source>
        <dbReference type="ARBA" id="ARBA00001946"/>
    </source>
</evidence>
<dbReference type="AlphaFoldDB" id="A0A6L5YQE5"/>
<dbReference type="PROSITE" id="PS50126">
    <property type="entry name" value="S1"/>
    <property type="match status" value="1"/>
</dbReference>
<feature type="domain" description="S1 motif" evidence="6">
    <location>
        <begin position="43"/>
        <end position="117"/>
    </location>
</feature>
<dbReference type="CDD" id="cd04453">
    <property type="entry name" value="S1_RNase_E"/>
    <property type="match status" value="1"/>
</dbReference>
<dbReference type="GO" id="GO:0005737">
    <property type="term" value="C:cytoplasm"/>
    <property type="evidence" value="ECO:0007669"/>
    <property type="project" value="TreeGrafter"/>
</dbReference>
<dbReference type="SUPFAM" id="SSF50249">
    <property type="entry name" value="Nucleic acid-binding proteins"/>
    <property type="match status" value="1"/>
</dbReference>
<dbReference type="GO" id="GO:0016787">
    <property type="term" value="F:hydrolase activity"/>
    <property type="evidence" value="ECO:0007669"/>
    <property type="project" value="UniProtKB-KW"/>
</dbReference>
<evidence type="ECO:0000313" key="8">
    <source>
        <dbReference type="Proteomes" id="UP000474024"/>
    </source>
</evidence>
<evidence type="ECO:0000256" key="5">
    <source>
        <dbReference type="ARBA" id="ARBA00022884"/>
    </source>
</evidence>
<accession>A0A6L5YQE5</accession>
<dbReference type="GO" id="GO:0046872">
    <property type="term" value="F:metal ion binding"/>
    <property type="evidence" value="ECO:0007669"/>
    <property type="project" value="UniProtKB-KW"/>
</dbReference>
<evidence type="ECO:0000256" key="4">
    <source>
        <dbReference type="ARBA" id="ARBA00022842"/>
    </source>
</evidence>
<keyword evidence="5" id="KW-0694">RNA-binding</keyword>
<dbReference type="Pfam" id="PF10150">
    <property type="entry name" value="RNase_E_G"/>
    <property type="match status" value="1"/>
</dbReference>
<organism evidence="7 8">
    <name type="scientific">Roseburia porci</name>
    <dbReference type="NCBI Taxonomy" id="2605790"/>
    <lineage>
        <taxon>Bacteria</taxon>
        <taxon>Bacillati</taxon>
        <taxon>Bacillota</taxon>
        <taxon>Clostridia</taxon>
        <taxon>Lachnospirales</taxon>
        <taxon>Lachnospiraceae</taxon>
        <taxon>Roseburia</taxon>
    </lineage>
</organism>
<sequence length="397" mass="45872">MNRLAITEIVKGKTEYLAYIMLDEKRDFIDFQLYEKAEKTRLNDIVIARVENILPNIKAAFVRISEDERCFLPFGNIKSPVFTKKQSEKKDLSIGDELLVQVERDAVKTKEAVVTTKLTLSGTYSVLTTDNESLGVSKKIPDEKRKKLQSQLQEWMKDETDRNYGIVIRTNAEEVQEEKLQQDVCSLIQKYHHMIDTAVHKNAFTQISKNPPGYISRLKSTDFQKIDQIYTDSKEIFHTIQEELPNIQDRLVLYQDEKLSLHALYNIEGNIDRLLAKRIWLKSGANIIIEQLETLTVVDVNTGKNISGKTETLFKVNMEAAVEVARQLRLRNISGMIIVDFINMDTKEKDRQLMEMLKQEVAKDPVRCSVIDITKLGLVEITRKKVYRSLKEILETK</sequence>
<dbReference type="Proteomes" id="UP000474024">
    <property type="component" value="Unassembled WGS sequence"/>
</dbReference>
<keyword evidence="2" id="KW-0479">Metal-binding</keyword>
<dbReference type="InterPro" id="IPR019307">
    <property type="entry name" value="RNA-bd_AU-1/RNase_E/G"/>
</dbReference>
<dbReference type="GO" id="GO:0004540">
    <property type="term" value="F:RNA nuclease activity"/>
    <property type="evidence" value="ECO:0007669"/>
    <property type="project" value="InterPro"/>
</dbReference>
<evidence type="ECO:0000313" key="7">
    <source>
        <dbReference type="EMBL" id="MST73921.1"/>
    </source>
</evidence>
<comment type="cofactor">
    <cofactor evidence="1">
        <name>Mg(2+)</name>
        <dbReference type="ChEBI" id="CHEBI:18420"/>
    </cofactor>
</comment>
<proteinExistence type="predicted"/>
<keyword evidence="3" id="KW-0378">Hydrolase</keyword>
<dbReference type="InterPro" id="IPR004659">
    <property type="entry name" value="RNase_E/G"/>
</dbReference>
<dbReference type="PANTHER" id="PTHR30001:SF0">
    <property type="entry name" value="RIBONUCLEASE G"/>
    <property type="match status" value="1"/>
</dbReference>
<keyword evidence="4" id="KW-0460">Magnesium</keyword>
<reference evidence="7 8" key="1">
    <citation type="submission" date="2019-08" db="EMBL/GenBank/DDBJ databases">
        <title>In-depth cultivation of the pig gut microbiome towards novel bacterial diversity and tailored functional studies.</title>
        <authorList>
            <person name="Wylensek D."/>
            <person name="Hitch T.C.A."/>
            <person name="Clavel T."/>
        </authorList>
    </citation>
    <scope>NUCLEOTIDE SEQUENCE [LARGE SCALE GENOMIC DNA]</scope>
    <source>
        <strain evidence="7 8">MUC/MUC-530-WT-4D</strain>
    </source>
</reference>
<dbReference type="InterPro" id="IPR012340">
    <property type="entry name" value="NA-bd_OB-fold"/>
</dbReference>
<gene>
    <name evidence="7" type="ORF">FYJ75_02575</name>
</gene>
<dbReference type="EMBL" id="VUNI01000003">
    <property type="protein sequence ID" value="MST73921.1"/>
    <property type="molecule type" value="Genomic_DNA"/>
</dbReference>
<evidence type="ECO:0000259" key="6">
    <source>
        <dbReference type="PROSITE" id="PS50126"/>
    </source>
</evidence>
<dbReference type="RefSeq" id="WP_154428554.1">
    <property type="nucleotide sequence ID" value="NZ_VUNI01000003.1"/>
</dbReference>
<keyword evidence="8" id="KW-1185">Reference proteome</keyword>
<evidence type="ECO:0000256" key="3">
    <source>
        <dbReference type="ARBA" id="ARBA00022801"/>
    </source>
</evidence>
<dbReference type="GO" id="GO:0006364">
    <property type="term" value="P:rRNA processing"/>
    <property type="evidence" value="ECO:0007669"/>
    <property type="project" value="TreeGrafter"/>
</dbReference>